<evidence type="ECO:0000256" key="1">
    <source>
        <dbReference type="SAM" id="MobiDB-lite"/>
    </source>
</evidence>
<evidence type="ECO:0000313" key="3">
    <source>
        <dbReference type="EMBL" id="KAK0731951.1"/>
    </source>
</evidence>
<proteinExistence type="predicted"/>
<dbReference type="SUPFAM" id="SSF56112">
    <property type="entry name" value="Protein kinase-like (PK-like)"/>
    <property type="match status" value="1"/>
</dbReference>
<protein>
    <submittedName>
        <fullName evidence="3">Kinase-like domain-containing protein</fullName>
    </submittedName>
</protein>
<dbReference type="PROSITE" id="PS50011">
    <property type="entry name" value="PROTEIN_KINASE_DOM"/>
    <property type="match status" value="1"/>
</dbReference>
<dbReference type="InterPro" id="IPR011009">
    <property type="entry name" value="Kinase-like_dom_sf"/>
</dbReference>
<dbReference type="AlphaFoldDB" id="A0AA40BD30"/>
<dbReference type="PANTHER" id="PTHR24359:SF1">
    <property type="entry name" value="INHIBITOR OF NUCLEAR FACTOR KAPPA-B KINASE EPSILON SUBUNIT HOMOLOG 1-RELATED"/>
    <property type="match status" value="1"/>
</dbReference>
<accession>A0AA40BD30</accession>
<evidence type="ECO:0000313" key="4">
    <source>
        <dbReference type="Proteomes" id="UP001172102"/>
    </source>
</evidence>
<evidence type="ECO:0000259" key="2">
    <source>
        <dbReference type="PROSITE" id="PS50011"/>
    </source>
</evidence>
<dbReference type="Pfam" id="PF00069">
    <property type="entry name" value="Pkinase"/>
    <property type="match status" value="1"/>
</dbReference>
<feature type="domain" description="Protein kinase" evidence="2">
    <location>
        <begin position="1"/>
        <end position="284"/>
    </location>
</feature>
<organism evidence="3 4">
    <name type="scientific">Lasiosphaeris hirsuta</name>
    <dbReference type="NCBI Taxonomy" id="260670"/>
    <lineage>
        <taxon>Eukaryota</taxon>
        <taxon>Fungi</taxon>
        <taxon>Dikarya</taxon>
        <taxon>Ascomycota</taxon>
        <taxon>Pezizomycotina</taxon>
        <taxon>Sordariomycetes</taxon>
        <taxon>Sordariomycetidae</taxon>
        <taxon>Sordariales</taxon>
        <taxon>Lasiosphaeriaceae</taxon>
        <taxon>Lasiosphaeris</taxon>
    </lineage>
</organism>
<keyword evidence="3" id="KW-0808">Transferase</keyword>
<comment type="caution">
    <text evidence="3">The sequence shown here is derived from an EMBL/GenBank/DDBJ whole genome shotgun (WGS) entry which is preliminary data.</text>
</comment>
<name>A0AA40BD30_9PEZI</name>
<dbReference type="Proteomes" id="UP001172102">
    <property type="component" value="Unassembled WGS sequence"/>
</dbReference>
<keyword evidence="3" id="KW-0418">Kinase</keyword>
<keyword evidence="4" id="KW-1185">Reference proteome</keyword>
<dbReference type="InterPro" id="IPR000719">
    <property type="entry name" value="Prot_kinase_dom"/>
</dbReference>
<sequence length="284" mass="31260">MASTDLKRRIPITRTSRLENQRRKTICKAAVQVRDRKLPDPPHARRLQHTSTCSIIHRKTEIAEFCVYNDSGQSQSQSQSQSQRQSHDSDSAHSLEALTREVHARGRTRGHVNIVQLLGVAWEKKADAAHKVQPVLVLEYAHLGSLQSLLSSSSPTAGRFLGFKQKQELGLDIARGMAHMHNLGMVWGDCKPDNVLLFPDESRVGGLKAKLSDFGACEPQPSASTTFRGMSRPWTAPSIDPGGPWGEAVKGDAASPESFPNLVVEAYWQALALATASPQWSRNL</sequence>
<dbReference type="Gene3D" id="1.10.510.10">
    <property type="entry name" value="Transferase(Phosphotransferase) domain 1"/>
    <property type="match status" value="1"/>
</dbReference>
<dbReference type="GO" id="GO:0004674">
    <property type="term" value="F:protein serine/threonine kinase activity"/>
    <property type="evidence" value="ECO:0007669"/>
    <property type="project" value="TreeGrafter"/>
</dbReference>
<gene>
    <name evidence="3" type="ORF">B0H67DRAFT_640273</name>
</gene>
<dbReference type="GO" id="GO:0005524">
    <property type="term" value="F:ATP binding"/>
    <property type="evidence" value="ECO:0007669"/>
    <property type="project" value="InterPro"/>
</dbReference>
<reference evidence="3" key="1">
    <citation type="submission" date="2023-06" db="EMBL/GenBank/DDBJ databases">
        <title>Genome-scale phylogeny and comparative genomics of the fungal order Sordariales.</title>
        <authorList>
            <consortium name="Lawrence Berkeley National Laboratory"/>
            <person name="Hensen N."/>
            <person name="Bonometti L."/>
            <person name="Westerberg I."/>
            <person name="Brannstrom I.O."/>
            <person name="Guillou S."/>
            <person name="Cros-Aarteil S."/>
            <person name="Calhoun S."/>
            <person name="Haridas S."/>
            <person name="Kuo A."/>
            <person name="Mondo S."/>
            <person name="Pangilinan J."/>
            <person name="Riley R."/>
            <person name="Labutti K."/>
            <person name="Andreopoulos B."/>
            <person name="Lipzen A."/>
            <person name="Chen C."/>
            <person name="Yanf M."/>
            <person name="Daum C."/>
            <person name="Ng V."/>
            <person name="Clum A."/>
            <person name="Steindorff A."/>
            <person name="Ohm R."/>
            <person name="Martin F."/>
            <person name="Silar P."/>
            <person name="Natvig D."/>
            <person name="Lalanne C."/>
            <person name="Gautier V."/>
            <person name="Ament-Velasquez S.L."/>
            <person name="Kruys A."/>
            <person name="Hutchinson M.I."/>
            <person name="Powell A.J."/>
            <person name="Barry K."/>
            <person name="Miller A.N."/>
            <person name="Grigoriev I.V."/>
            <person name="Debuchy R."/>
            <person name="Gladieux P."/>
            <person name="Thoren M.H."/>
            <person name="Johannesson H."/>
        </authorList>
    </citation>
    <scope>NUCLEOTIDE SEQUENCE</scope>
    <source>
        <strain evidence="3">SMH4607-1</strain>
    </source>
</reference>
<feature type="compositionally biased region" description="Low complexity" evidence="1">
    <location>
        <begin position="73"/>
        <end position="84"/>
    </location>
</feature>
<dbReference type="EMBL" id="JAUKUA010000001">
    <property type="protein sequence ID" value="KAK0731951.1"/>
    <property type="molecule type" value="Genomic_DNA"/>
</dbReference>
<feature type="region of interest" description="Disordered" evidence="1">
    <location>
        <begin position="73"/>
        <end position="93"/>
    </location>
</feature>
<dbReference type="PANTHER" id="PTHR24359">
    <property type="entry name" value="SERINE/THREONINE-PROTEIN KINASE SBK1"/>
    <property type="match status" value="1"/>
</dbReference>